<keyword evidence="4" id="KW-0326">Glycosidase</keyword>
<organism evidence="4 5">
    <name type="scientific">Azoarcus sp. (strain BH72)</name>
    <dbReference type="NCBI Taxonomy" id="418699"/>
    <lineage>
        <taxon>Bacteria</taxon>
        <taxon>Pseudomonadati</taxon>
        <taxon>Pseudomonadota</taxon>
        <taxon>Betaproteobacteria</taxon>
        <taxon>Rhodocyclales</taxon>
        <taxon>Zoogloeaceae</taxon>
        <taxon>Azoarcus</taxon>
    </lineage>
</organism>
<keyword evidence="2" id="KW-0732">Signal</keyword>
<dbReference type="CAZy" id="GH23">
    <property type="family name" value="Glycoside Hydrolase Family 23"/>
</dbReference>
<evidence type="ECO:0000256" key="2">
    <source>
        <dbReference type="SAM" id="SignalP"/>
    </source>
</evidence>
<evidence type="ECO:0000313" key="4">
    <source>
        <dbReference type="EMBL" id="CAL95382.1"/>
    </source>
</evidence>
<evidence type="ECO:0000256" key="1">
    <source>
        <dbReference type="ARBA" id="ARBA00007734"/>
    </source>
</evidence>
<dbReference type="RefSeq" id="WP_011766492.1">
    <property type="nucleotide sequence ID" value="NC_008702.1"/>
</dbReference>
<dbReference type="Gene3D" id="1.10.530.10">
    <property type="match status" value="1"/>
</dbReference>
<keyword evidence="5" id="KW-1185">Reference proteome</keyword>
<dbReference type="GO" id="GO:0016798">
    <property type="term" value="F:hydrolase activity, acting on glycosyl bonds"/>
    <property type="evidence" value="ECO:0007669"/>
    <property type="project" value="UniProtKB-KW"/>
</dbReference>
<dbReference type="EC" id="3.2.1.-" evidence="4"/>
<dbReference type="Pfam" id="PF01464">
    <property type="entry name" value="SLT"/>
    <property type="match status" value="1"/>
</dbReference>
<feature type="signal peptide" evidence="2">
    <location>
        <begin position="1"/>
        <end position="17"/>
    </location>
</feature>
<dbReference type="InterPro" id="IPR023346">
    <property type="entry name" value="Lysozyme-like_dom_sf"/>
</dbReference>
<dbReference type="AlphaFoldDB" id="A1K977"/>
<accession>A1K977</accession>
<dbReference type="PROSITE" id="PS51257">
    <property type="entry name" value="PROKAR_LIPOPROTEIN"/>
    <property type="match status" value="1"/>
</dbReference>
<protein>
    <submittedName>
        <fullName evidence="4">Soluble lytic murein transglycosylase</fullName>
        <ecNumber evidence="4">3.2.1.-</ecNumber>
    </submittedName>
</protein>
<comment type="similarity">
    <text evidence="1">Belongs to the transglycosylase Slt family.</text>
</comment>
<evidence type="ECO:0000259" key="3">
    <source>
        <dbReference type="Pfam" id="PF01464"/>
    </source>
</evidence>
<dbReference type="SUPFAM" id="SSF53955">
    <property type="entry name" value="Lysozyme-like"/>
    <property type="match status" value="1"/>
</dbReference>
<dbReference type="HOGENOM" id="CLU_088197_0_0_4"/>
<name>A1K977_AZOSB</name>
<keyword evidence="4" id="KW-0378">Hydrolase</keyword>
<dbReference type="InterPro" id="IPR008258">
    <property type="entry name" value="Transglycosylase_SLT_dom_1"/>
</dbReference>
<reference evidence="4 5" key="1">
    <citation type="journal article" date="2006" name="Nat. Biotechnol.">
        <title>Complete genome of the mutualistic, N2-fixing grass endophyte Azoarcus sp. strain BH72.</title>
        <authorList>
            <person name="Krause A."/>
            <person name="Ramakumar A."/>
            <person name="Bartels D."/>
            <person name="Battistoni F."/>
            <person name="Bekel T."/>
            <person name="Boch J."/>
            <person name="Boehm M."/>
            <person name="Friedrich F."/>
            <person name="Hurek T."/>
            <person name="Krause L."/>
            <person name="Linke B."/>
            <person name="McHardy A.C."/>
            <person name="Sarkar A."/>
            <person name="Schneiker S."/>
            <person name="Syed A.A."/>
            <person name="Thauer R."/>
            <person name="Vorhoelter F.-J."/>
            <person name="Weidner S."/>
            <person name="Puehler A."/>
            <person name="Reinhold-Hurek B."/>
            <person name="Kaiser O."/>
            <person name="Goesmann A."/>
        </authorList>
    </citation>
    <scope>NUCLEOTIDE SEQUENCE [LARGE SCALE GENOMIC DNA]</scope>
    <source>
        <strain evidence="4 5">BH72</strain>
    </source>
</reference>
<sequence>MLRALLLPPRLRRFAVAAVLAAGCSAAWGGAQQYEPLAASVRAALHAAVSDARAPELPIADAGERAQWLAEMSRRLQKRIPDADYRTELLTSIHYEATRAGLDPQLVLGLVQVESNFRKYAISTAGARGFMQVMPFWIQVIGRPDDNLFHLRTNLRYGCTILRHYLDIERGDLYRALGRYNGSLGKPEYPNLVRTAWERDWSWKPARLTTAAAEPGPLPSLSR</sequence>
<proteinExistence type="inferred from homology"/>
<dbReference type="CDD" id="cd00254">
    <property type="entry name" value="LT-like"/>
    <property type="match status" value="1"/>
</dbReference>
<feature type="chain" id="PRO_5002635493" evidence="2">
    <location>
        <begin position="18"/>
        <end position="223"/>
    </location>
</feature>
<dbReference type="Proteomes" id="UP000002588">
    <property type="component" value="Chromosome"/>
</dbReference>
<evidence type="ECO:0000313" key="5">
    <source>
        <dbReference type="Proteomes" id="UP000002588"/>
    </source>
</evidence>
<dbReference type="PANTHER" id="PTHR37423">
    <property type="entry name" value="SOLUBLE LYTIC MUREIN TRANSGLYCOSYLASE-RELATED"/>
    <property type="match status" value="1"/>
</dbReference>
<dbReference type="KEGG" id="azo:azo2766"/>
<dbReference type="EMBL" id="AM406670">
    <property type="protein sequence ID" value="CAL95382.1"/>
    <property type="molecule type" value="Genomic_DNA"/>
</dbReference>
<feature type="domain" description="Transglycosylase SLT" evidence="3">
    <location>
        <begin position="93"/>
        <end position="185"/>
    </location>
</feature>
<dbReference type="PANTHER" id="PTHR37423:SF2">
    <property type="entry name" value="MEMBRANE-BOUND LYTIC MUREIN TRANSGLYCOSYLASE C"/>
    <property type="match status" value="1"/>
</dbReference>
<dbReference type="STRING" id="62928.azo2766"/>
<gene>
    <name evidence="4" type="ordered locus">azo2766</name>
</gene>
<dbReference type="eggNOG" id="COG0741">
    <property type="taxonomic scope" value="Bacteria"/>
</dbReference>